<keyword evidence="15" id="KW-1185">Reference proteome</keyword>
<evidence type="ECO:0000256" key="6">
    <source>
        <dbReference type="ARBA" id="ARBA00022694"/>
    </source>
</evidence>
<dbReference type="Pfam" id="PF20258">
    <property type="entry name" value="tRNA_Me_trans_C"/>
    <property type="match status" value="1"/>
</dbReference>
<comment type="similarity">
    <text evidence="2">Belongs to the MnmA/TRMU family.</text>
</comment>
<comment type="function">
    <text evidence="1">Catalyzes the 2-thiolation of uridine at the wobble position (U34) of mitochondrial tRNA(Lys), tRNA(Glu) and tRNA(Gln). Required for the formation of 5-taurinomethyl-2-thiouridine (tm5s2U) of mitochondrial tRNA(Lys), tRNA(Glu), and tRNA(Gln) at the wobble position. ATP is required to activate the C2 atom of the wobble base.</text>
</comment>
<feature type="domain" description="tRNA-specific 2-thiouridylase MnmA-like C-terminal" evidence="12">
    <location>
        <begin position="344"/>
        <end position="401"/>
    </location>
</feature>
<keyword evidence="4" id="KW-0820">tRNA-binding</keyword>
<dbReference type="PANTHER" id="PTHR11933">
    <property type="entry name" value="TRNA 5-METHYLAMINOMETHYL-2-THIOURIDYLATE -METHYLTRANSFERASE"/>
    <property type="match status" value="1"/>
</dbReference>
<keyword evidence="7" id="KW-0547">Nucleotide-binding</keyword>
<name>A0A8J2T442_ZYGB2</name>
<dbReference type="GO" id="GO:0005524">
    <property type="term" value="F:ATP binding"/>
    <property type="evidence" value="ECO:0007669"/>
    <property type="project" value="UniProtKB-KW"/>
</dbReference>
<sequence length="406" mass="46314">MLSRFNEIIGKRVVKGYKSQHFPALHDNVIIAMSSGVDSSLSAALFAGHFPKARGVYIQSWGKSQSLTDPRLEPCYERDWKDVCRVAQHLNIPVDKMNFEKDYWLDVFEPMLENYNQGMTPNPDIGCNKFVKFGKLRQVLDQTYGARNYWLVTGHYSRILNSLNDDKPHLLRSFYTCKDQSYYLSQINADYLSQLIFPIGHLTKPEVRQLAAVAGLSTATKPDSQGICFVNNSQHGKFKHFLRHYLPDSVGNIITVDENEQKRIWGKHTGLWSYTIGQKVGISMPQGDPRYAGAWYVSEKLHDSNEIVIVKGRDNPALYKDVLYVSNIVPMDRNFRSLLEEGISNQNLFVQYRSLQEPVPLISCDFSHQLVIKLARPQRAIAPGQYCCFYLNNRVMGSGTISRVSS</sequence>
<evidence type="ECO:0000259" key="13">
    <source>
        <dbReference type="Pfam" id="PF20259"/>
    </source>
</evidence>
<evidence type="ECO:0000313" key="14">
    <source>
        <dbReference type="EMBL" id="CDF87580.1"/>
    </source>
</evidence>
<dbReference type="InterPro" id="IPR023382">
    <property type="entry name" value="MnmA-like_central_sf"/>
</dbReference>
<dbReference type="Gene3D" id="3.40.50.620">
    <property type="entry name" value="HUPs"/>
    <property type="match status" value="1"/>
</dbReference>
<dbReference type="PANTHER" id="PTHR11933:SF5">
    <property type="entry name" value="MITOCHONDRIAL TRNA-SPECIFIC 2-THIOURIDYLASE 1"/>
    <property type="match status" value="1"/>
</dbReference>
<dbReference type="InterPro" id="IPR004506">
    <property type="entry name" value="MnmA-like"/>
</dbReference>
<dbReference type="FunFam" id="3.40.50.620:FF:000115">
    <property type="entry name" value="tRNA-specific 2-thiouridylase MnmA"/>
    <property type="match status" value="1"/>
</dbReference>
<evidence type="ECO:0000256" key="5">
    <source>
        <dbReference type="ARBA" id="ARBA00022679"/>
    </source>
</evidence>
<evidence type="ECO:0000256" key="4">
    <source>
        <dbReference type="ARBA" id="ARBA00022555"/>
    </source>
</evidence>
<evidence type="ECO:0000256" key="2">
    <source>
        <dbReference type="ARBA" id="ARBA00006191"/>
    </source>
</evidence>
<dbReference type="Proteomes" id="UP000019375">
    <property type="component" value="Unassembled WGS sequence"/>
</dbReference>
<dbReference type="Pfam" id="PF03054">
    <property type="entry name" value="tRNA_Me_trans"/>
    <property type="match status" value="1"/>
</dbReference>
<dbReference type="FunFam" id="2.30.30.280:FF:000001">
    <property type="entry name" value="tRNA-specific 2-thiouridylase MnmA"/>
    <property type="match status" value="1"/>
</dbReference>
<dbReference type="Gene3D" id="2.30.30.280">
    <property type="entry name" value="Adenine nucleotide alpha hydrolases-like domains"/>
    <property type="match status" value="1"/>
</dbReference>
<dbReference type="CDD" id="cd01998">
    <property type="entry name" value="MnmA_TRMU-like"/>
    <property type="match status" value="1"/>
</dbReference>
<keyword evidence="10" id="KW-1015">Disulfide bond</keyword>
<evidence type="ECO:0000256" key="1">
    <source>
        <dbReference type="ARBA" id="ARBA00003986"/>
    </source>
</evidence>
<dbReference type="Gene3D" id="2.40.30.10">
    <property type="entry name" value="Translation factors"/>
    <property type="match status" value="1"/>
</dbReference>
<dbReference type="EMBL" id="HG316454">
    <property type="protein sequence ID" value="CDF87580.1"/>
    <property type="molecule type" value="Genomic_DNA"/>
</dbReference>
<evidence type="ECO:0000313" key="15">
    <source>
        <dbReference type="Proteomes" id="UP000019375"/>
    </source>
</evidence>
<reference evidence="15" key="1">
    <citation type="journal article" date="2013" name="Genome Announc.">
        <title>Genome sequence of the food spoilage yeast Zygosaccharomyces bailii CLIB 213(T).</title>
        <authorList>
            <person name="Galeote V."/>
            <person name="Bigey F."/>
            <person name="Devillers H."/>
            <person name="Neuveglise C."/>
            <person name="Dequin S."/>
        </authorList>
    </citation>
    <scope>NUCLEOTIDE SEQUENCE [LARGE SCALE GENOMIC DNA]</scope>
    <source>
        <strain evidence="15">CLIB 213 / ATCC 58445 / CBS 680 / CCRC 21525 / NBRC 1098 / NCYC 1416 / NRRL Y-2227</strain>
    </source>
</reference>
<dbReference type="GO" id="GO:0005739">
    <property type="term" value="C:mitochondrion"/>
    <property type="evidence" value="ECO:0007669"/>
    <property type="project" value="TreeGrafter"/>
</dbReference>
<dbReference type="GO" id="GO:0000049">
    <property type="term" value="F:tRNA binding"/>
    <property type="evidence" value="ECO:0007669"/>
    <property type="project" value="UniProtKB-KW"/>
</dbReference>
<protein>
    <recommendedName>
        <fullName evidence="3">tRNA-5-taurinomethyluridine 2-sulfurtransferase</fullName>
        <ecNumber evidence="3">2.8.1.14</ecNumber>
    </recommendedName>
</protein>
<keyword evidence="5" id="KW-0808">Transferase</keyword>
<evidence type="ECO:0000256" key="11">
    <source>
        <dbReference type="ARBA" id="ARBA00049564"/>
    </source>
</evidence>
<dbReference type="InterPro" id="IPR046884">
    <property type="entry name" value="MnmA-like_central"/>
</dbReference>
<dbReference type="EC" id="2.8.1.14" evidence="3"/>
<dbReference type="OrthoDB" id="3685at2759"/>
<organism evidence="14 15">
    <name type="scientific">Zygosaccharomyces bailii (strain CLIB 213 / ATCC 58445 / CBS 680 / BCRC 21525 / NBRC 1098 / NCYC 1416 / NRRL Y-2227)</name>
    <dbReference type="NCBI Taxonomy" id="1333698"/>
    <lineage>
        <taxon>Eukaryota</taxon>
        <taxon>Fungi</taxon>
        <taxon>Dikarya</taxon>
        <taxon>Ascomycota</taxon>
        <taxon>Saccharomycotina</taxon>
        <taxon>Saccharomycetes</taxon>
        <taxon>Saccharomycetales</taxon>
        <taxon>Saccharomycetaceae</taxon>
        <taxon>Zygosaccharomyces</taxon>
    </lineage>
</organism>
<dbReference type="NCBIfam" id="TIGR00420">
    <property type="entry name" value="trmU"/>
    <property type="match status" value="1"/>
</dbReference>
<dbReference type="NCBIfam" id="NF001138">
    <property type="entry name" value="PRK00143.1"/>
    <property type="match status" value="1"/>
</dbReference>
<evidence type="ECO:0000256" key="3">
    <source>
        <dbReference type="ARBA" id="ARBA00011953"/>
    </source>
</evidence>
<accession>A0A8J2T442</accession>
<keyword evidence="6" id="KW-0819">tRNA processing</keyword>
<evidence type="ECO:0000259" key="12">
    <source>
        <dbReference type="Pfam" id="PF20258"/>
    </source>
</evidence>
<gene>
    <name evidence="14" type="ORF">BN860_09692g</name>
</gene>
<dbReference type="InterPro" id="IPR014729">
    <property type="entry name" value="Rossmann-like_a/b/a_fold"/>
</dbReference>
<dbReference type="AlphaFoldDB" id="A0A8J2T442"/>
<feature type="domain" description="tRNA-specific 2-thiouridylase MnmA-like central" evidence="13">
    <location>
        <begin position="239"/>
        <end position="310"/>
    </location>
</feature>
<evidence type="ECO:0000256" key="9">
    <source>
        <dbReference type="ARBA" id="ARBA00022884"/>
    </source>
</evidence>
<comment type="catalytic activity">
    <reaction evidence="11">
        <text>5-taurinomethyluridine(34) in tRNA + S-sulfanyl-L-cysteinyl-[protein] + AH2 + ATP = 5-taurinomethyl-2-thiouridine(34) in tRNA + L-cysteinyl-[protein] + A + AMP + diphosphate + H(+)</text>
        <dbReference type="Rhea" id="RHEA:47040"/>
        <dbReference type="Rhea" id="RHEA-COMP:10131"/>
        <dbReference type="Rhea" id="RHEA-COMP:11726"/>
        <dbReference type="Rhea" id="RHEA-COMP:11732"/>
        <dbReference type="Rhea" id="RHEA-COMP:11733"/>
        <dbReference type="ChEBI" id="CHEBI:13193"/>
        <dbReference type="ChEBI" id="CHEBI:15378"/>
        <dbReference type="ChEBI" id="CHEBI:17499"/>
        <dbReference type="ChEBI" id="CHEBI:29950"/>
        <dbReference type="ChEBI" id="CHEBI:30616"/>
        <dbReference type="ChEBI" id="CHEBI:33019"/>
        <dbReference type="ChEBI" id="CHEBI:61963"/>
        <dbReference type="ChEBI" id="CHEBI:87171"/>
        <dbReference type="ChEBI" id="CHEBI:87172"/>
        <dbReference type="ChEBI" id="CHEBI:456215"/>
        <dbReference type="EC" id="2.8.1.14"/>
    </reaction>
</comment>
<dbReference type="GO" id="GO:0016783">
    <property type="term" value="F:sulfurtransferase activity"/>
    <property type="evidence" value="ECO:0007669"/>
    <property type="project" value="InterPro"/>
</dbReference>
<dbReference type="Pfam" id="PF20259">
    <property type="entry name" value="tRNA_Me_trans_M"/>
    <property type="match status" value="1"/>
</dbReference>
<evidence type="ECO:0000256" key="8">
    <source>
        <dbReference type="ARBA" id="ARBA00022840"/>
    </source>
</evidence>
<evidence type="ECO:0000256" key="10">
    <source>
        <dbReference type="ARBA" id="ARBA00023157"/>
    </source>
</evidence>
<dbReference type="SUPFAM" id="SSF52402">
    <property type="entry name" value="Adenine nucleotide alpha hydrolases-like"/>
    <property type="match status" value="1"/>
</dbReference>
<proteinExistence type="inferred from homology"/>
<evidence type="ECO:0000256" key="7">
    <source>
        <dbReference type="ARBA" id="ARBA00022741"/>
    </source>
</evidence>
<dbReference type="GO" id="GO:0002143">
    <property type="term" value="P:tRNA wobble position uridine thiolation"/>
    <property type="evidence" value="ECO:0007669"/>
    <property type="project" value="TreeGrafter"/>
</dbReference>
<keyword evidence="8" id="KW-0067">ATP-binding</keyword>
<dbReference type="InterPro" id="IPR046885">
    <property type="entry name" value="MnmA-like_C"/>
</dbReference>
<keyword evidence="9" id="KW-0694">RNA-binding</keyword>